<evidence type="ECO:0000313" key="8">
    <source>
        <dbReference type="Proteomes" id="UP000228948"/>
    </source>
</evidence>
<dbReference type="CDD" id="cd03418">
    <property type="entry name" value="GRX_GRXb_1_3_like"/>
    <property type="match status" value="1"/>
</dbReference>
<evidence type="ECO:0000256" key="2">
    <source>
        <dbReference type="ARBA" id="ARBA00007787"/>
    </source>
</evidence>
<dbReference type="GO" id="GO:0034599">
    <property type="term" value="P:cellular response to oxidative stress"/>
    <property type="evidence" value="ECO:0007669"/>
    <property type="project" value="TreeGrafter"/>
</dbReference>
<dbReference type="GO" id="GO:0045454">
    <property type="term" value="P:cell redox homeostasis"/>
    <property type="evidence" value="ECO:0007669"/>
    <property type="project" value="InterPro"/>
</dbReference>
<keyword evidence="5" id="KW-0963">Cytoplasm</keyword>
<sequence>MQPVEIYTSPLCGFCHAAKRLLSVKNASFTEIDLSRQPERRAEMLSRSGGARTVPQIFIGDIHVGGCDELHALDRAGQLDAMLKG</sequence>
<dbReference type="OrthoDB" id="9814618at2"/>
<dbReference type="SUPFAM" id="SSF52833">
    <property type="entry name" value="Thioredoxin-like"/>
    <property type="match status" value="1"/>
</dbReference>
<name>A0A2K8KCM9_9RHOB</name>
<dbReference type="RefSeq" id="WP_071481650.1">
    <property type="nucleotide sequence ID" value="NZ_CP024899.1"/>
</dbReference>
<dbReference type="KEGG" id="rbg:BG454_16470"/>
<evidence type="ECO:0000256" key="1">
    <source>
        <dbReference type="ARBA" id="ARBA00002549"/>
    </source>
</evidence>
<dbReference type="Proteomes" id="UP000228948">
    <property type="component" value="Chromosome"/>
</dbReference>
<dbReference type="InterPro" id="IPR036249">
    <property type="entry name" value="Thioredoxin-like_sf"/>
</dbReference>
<dbReference type="InterPro" id="IPR014025">
    <property type="entry name" value="Glutaredoxin_subgr"/>
</dbReference>
<organism evidence="7 8">
    <name type="scientific">Roseinatronobacter bogoriensis subsp. barguzinensis</name>
    <dbReference type="NCBI Taxonomy" id="441209"/>
    <lineage>
        <taxon>Bacteria</taxon>
        <taxon>Pseudomonadati</taxon>
        <taxon>Pseudomonadota</taxon>
        <taxon>Alphaproteobacteria</taxon>
        <taxon>Rhodobacterales</taxon>
        <taxon>Paracoccaceae</taxon>
        <taxon>Roseinatronobacter</taxon>
    </lineage>
</organism>
<dbReference type="PANTHER" id="PTHR45694:SF18">
    <property type="entry name" value="GLUTAREDOXIN-1-RELATED"/>
    <property type="match status" value="1"/>
</dbReference>
<evidence type="ECO:0000256" key="5">
    <source>
        <dbReference type="RuleBase" id="RU364065"/>
    </source>
</evidence>
<keyword evidence="3 5" id="KW-0813">Transport</keyword>
<evidence type="ECO:0000259" key="6">
    <source>
        <dbReference type="Pfam" id="PF00462"/>
    </source>
</evidence>
<evidence type="ECO:0000313" key="7">
    <source>
        <dbReference type="EMBL" id="ATX67211.1"/>
    </source>
</evidence>
<dbReference type="Pfam" id="PF00462">
    <property type="entry name" value="Glutaredoxin"/>
    <property type="match status" value="1"/>
</dbReference>
<accession>A0A2K8KCM9</accession>
<dbReference type="PANTHER" id="PTHR45694">
    <property type="entry name" value="GLUTAREDOXIN 2"/>
    <property type="match status" value="1"/>
</dbReference>
<keyword evidence="5" id="KW-0676">Redox-active center</keyword>
<comment type="similarity">
    <text evidence="2 5">Belongs to the glutaredoxin family.</text>
</comment>
<evidence type="ECO:0000256" key="3">
    <source>
        <dbReference type="ARBA" id="ARBA00022448"/>
    </source>
</evidence>
<dbReference type="STRING" id="441209.GCA_001870665_03079"/>
<dbReference type="GO" id="GO:0015038">
    <property type="term" value="F:glutathione disulfide oxidoreductase activity"/>
    <property type="evidence" value="ECO:0007669"/>
    <property type="project" value="UniProtKB-UniRule"/>
</dbReference>
<keyword evidence="8" id="KW-1185">Reference proteome</keyword>
<keyword evidence="4 5" id="KW-0249">Electron transport</keyword>
<dbReference type="EMBL" id="CP024899">
    <property type="protein sequence ID" value="ATX67211.1"/>
    <property type="molecule type" value="Genomic_DNA"/>
</dbReference>
<dbReference type="AlphaFoldDB" id="A0A2K8KCM9"/>
<reference evidence="7 8" key="1">
    <citation type="submission" date="2017-11" db="EMBL/GenBank/DDBJ databases">
        <title>Revised Sequence and Annotation of the Rhodobaca barguzinensis strain alga05 Genome.</title>
        <authorList>
            <person name="Kopejtka K."/>
            <person name="Tomasch J.M."/>
            <person name="Bunk B."/>
            <person name="Koblizek M."/>
        </authorList>
    </citation>
    <scope>NUCLEOTIDE SEQUENCE [LARGE SCALE GENOMIC DNA]</scope>
    <source>
        <strain evidence="8">alga05</strain>
    </source>
</reference>
<dbReference type="InterPro" id="IPR011900">
    <property type="entry name" value="GRX_bact"/>
</dbReference>
<evidence type="ECO:0000256" key="4">
    <source>
        <dbReference type="ARBA" id="ARBA00022982"/>
    </source>
</evidence>
<comment type="function">
    <text evidence="1 5">Has a glutathione-disulfide oxidoreductase activity in the presence of NADPH and glutathione reductase. Reduces low molecular weight disulfides and proteins.</text>
</comment>
<dbReference type="PRINTS" id="PR00160">
    <property type="entry name" value="GLUTAREDOXIN"/>
</dbReference>
<proteinExistence type="inferred from homology"/>
<dbReference type="GO" id="GO:0005737">
    <property type="term" value="C:cytoplasm"/>
    <property type="evidence" value="ECO:0007669"/>
    <property type="project" value="TreeGrafter"/>
</dbReference>
<dbReference type="InterPro" id="IPR002109">
    <property type="entry name" value="Glutaredoxin"/>
</dbReference>
<feature type="domain" description="Glutaredoxin" evidence="6">
    <location>
        <begin position="4"/>
        <end position="64"/>
    </location>
</feature>
<dbReference type="PROSITE" id="PS51354">
    <property type="entry name" value="GLUTAREDOXIN_2"/>
    <property type="match status" value="1"/>
</dbReference>
<gene>
    <name evidence="7" type="primary">grxC</name>
    <name evidence="7" type="ORF">BG454_16470</name>
</gene>
<dbReference type="Gene3D" id="3.40.30.10">
    <property type="entry name" value="Glutaredoxin"/>
    <property type="match status" value="1"/>
</dbReference>
<dbReference type="NCBIfam" id="TIGR02181">
    <property type="entry name" value="GRX_bact"/>
    <property type="match status" value="1"/>
</dbReference>
<protein>
    <recommendedName>
        <fullName evidence="5">Glutaredoxin</fullName>
    </recommendedName>
</protein>